<dbReference type="AlphaFoldDB" id="A0A0H5R3I1"/>
<proteinExistence type="predicted"/>
<sequence length="106" mass="11741">EVYGDGEGLACVEQQIRLGDYNKIVFPDKEVSRVAHLMNLSKEAVAVAKNSANSYKRLSALLSNFLASADGTRTTIPVECNTVIPRGPQREAKKRGRKTRMLQIIH</sequence>
<accession>A0A0H5R3I1</accession>
<feature type="non-terminal residue" evidence="1">
    <location>
        <position position="1"/>
    </location>
</feature>
<dbReference type="EMBL" id="HACM01002117">
    <property type="protein sequence ID" value="CRZ02559.1"/>
    <property type="molecule type" value="Transcribed_RNA"/>
</dbReference>
<evidence type="ECO:0000313" key="1">
    <source>
        <dbReference type="EMBL" id="CRZ02559.1"/>
    </source>
</evidence>
<name>A0A0H5R3I1_9EUKA</name>
<reference evidence="1" key="1">
    <citation type="submission" date="2015-04" db="EMBL/GenBank/DDBJ databases">
        <title>The genome sequence of the plant pathogenic Rhizarian Plasmodiophora brassicae reveals insights in its biotrophic life cycle and the origin of chitin synthesis.</title>
        <authorList>
            <person name="Schwelm A."/>
            <person name="Fogelqvist J."/>
            <person name="Knaust A."/>
            <person name="Julke S."/>
            <person name="Lilja T."/>
            <person name="Dhandapani V."/>
            <person name="Bonilla-Rosso G."/>
            <person name="Karlsson M."/>
            <person name="Shevchenko A."/>
            <person name="Choi S.R."/>
            <person name="Kim H.G."/>
            <person name="Park J.Y."/>
            <person name="Lim Y.P."/>
            <person name="Ludwig-Muller J."/>
            <person name="Dixelius C."/>
        </authorList>
    </citation>
    <scope>NUCLEOTIDE SEQUENCE</scope>
    <source>
        <tissue evidence="1">Potato root galls</tissue>
    </source>
</reference>
<organism evidence="1">
    <name type="scientific">Spongospora subterranea</name>
    <dbReference type="NCBI Taxonomy" id="70186"/>
    <lineage>
        <taxon>Eukaryota</taxon>
        <taxon>Sar</taxon>
        <taxon>Rhizaria</taxon>
        <taxon>Endomyxa</taxon>
        <taxon>Phytomyxea</taxon>
        <taxon>Plasmodiophorida</taxon>
        <taxon>Plasmodiophoridae</taxon>
        <taxon>Spongospora</taxon>
    </lineage>
</organism>
<protein>
    <submittedName>
        <fullName evidence="1">Uncharacterized protein</fullName>
    </submittedName>
</protein>